<dbReference type="Pfam" id="PF13489">
    <property type="entry name" value="Methyltransf_23"/>
    <property type="match status" value="1"/>
</dbReference>
<dbReference type="Gene3D" id="3.40.50.150">
    <property type="entry name" value="Vaccinia Virus protein VP39"/>
    <property type="match status" value="1"/>
</dbReference>
<dbReference type="OrthoDB" id="9805171at2"/>
<dbReference type="Proteomes" id="UP001139722">
    <property type="component" value="Unassembled WGS sequence"/>
</dbReference>
<gene>
    <name evidence="1" type="ORF">BJ978_000815</name>
</gene>
<organism evidence="1 2">
    <name type="scientific">Agromyces terreus</name>
    <dbReference type="NCBI Taxonomy" id="424795"/>
    <lineage>
        <taxon>Bacteria</taxon>
        <taxon>Bacillati</taxon>
        <taxon>Actinomycetota</taxon>
        <taxon>Actinomycetes</taxon>
        <taxon>Micrococcales</taxon>
        <taxon>Microbacteriaceae</taxon>
        <taxon>Agromyces</taxon>
    </lineage>
</organism>
<keyword evidence="1" id="KW-0489">Methyltransferase</keyword>
<protein>
    <submittedName>
        <fullName evidence="1">SAM-dependent methyltransferase</fullName>
    </submittedName>
</protein>
<dbReference type="InterPro" id="IPR029063">
    <property type="entry name" value="SAM-dependent_MTases_sf"/>
</dbReference>
<keyword evidence="2" id="KW-1185">Reference proteome</keyword>
<dbReference type="SUPFAM" id="SSF53335">
    <property type="entry name" value="S-adenosyl-L-methionine-dependent methyltransferases"/>
    <property type="match status" value="1"/>
</dbReference>
<dbReference type="EMBL" id="JAMZDY010000001">
    <property type="protein sequence ID" value="MCP2370139.1"/>
    <property type="molecule type" value="Genomic_DNA"/>
</dbReference>
<keyword evidence="1" id="KW-0808">Transferase</keyword>
<sequence>MSRRGGRLAQAIGGEHGVAGAGGGTGAVAGAVVAADAVFGGGHGEPYRRLLAGTTTGALDLRSVDGTTDAFRFDAGSWVAAATEADLTALDGASGPVLDVGCGPGRMVRAAAARRLPVLGIDITPHAVERTRVDGSYALVRSVFERLPLEGRWQTVLLMDGNVGIGGDPEALLRRCAALLAGDGCLVVEVDPDPDLDVATLYTVRDDEGNESHPFPWARIGLHAFARHALAVGLVVTGGWSVEGRQFVRASAPGSAG</sequence>
<name>A0A9X2H681_9MICO</name>
<reference evidence="1" key="1">
    <citation type="submission" date="2022-06" db="EMBL/GenBank/DDBJ databases">
        <title>Sequencing the genomes of 1000 actinobacteria strains.</title>
        <authorList>
            <person name="Klenk H.-P."/>
        </authorList>
    </citation>
    <scope>NUCLEOTIDE SEQUENCE</scope>
    <source>
        <strain evidence="1">DSM 22016</strain>
    </source>
</reference>
<dbReference type="GO" id="GO:0008168">
    <property type="term" value="F:methyltransferase activity"/>
    <property type="evidence" value="ECO:0007669"/>
    <property type="project" value="UniProtKB-KW"/>
</dbReference>
<proteinExistence type="predicted"/>
<comment type="caution">
    <text evidence="1">The sequence shown here is derived from an EMBL/GenBank/DDBJ whole genome shotgun (WGS) entry which is preliminary data.</text>
</comment>
<dbReference type="GO" id="GO:0032259">
    <property type="term" value="P:methylation"/>
    <property type="evidence" value="ECO:0007669"/>
    <property type="project" value="UniProtKB-KW"/>
</dbReference>
<accession>A0A9X2H681</accession>
<dbReference type="AlphaFoldDB" id="A0A9X2H681"/>
<evidence type="ECO:0000313" key="1">
    <source>
        <dbReference type="EMBL" id="MCP2370139.1"/>
    </source>
</evidence>
<dbReference type="RefSeq" id="WP_156998667.1">
    <property type="nucleotide sequence ID" value="NZ_BAAANU010000006.1"/>
</dbReference>
<evidence type="ECO:0000313" key="2">
    <source>
        <dbReference type="Proteomes" id="UP001139722"/>
    </source>
</evidence>